<dbReference type="EMBL" id="VOTZ01000025">
    <property type="protein sequence ID" value="MCQ1539326.1"/>
    <property type="molecule type" value="Genomic_DNA"/>
</dbReference>
<dbReference type="NCBIfam" id="TIGR00481">
    <property type="entry name" value="YbhB/YbcL family Raf kinase inhibitor-like protein"/>
    <property type="match status" value="1"/>
</dbReference>
<evidence type="ECO:0000313" key="2">
    <source>
        <dbReference type="Proteomes" id="UP001524383"/>
    </source>
</evidence>
<dbReference type="GO" id="GO:0004860">
    <property type="term" value="F:protein kinase inhibitor activity"/>
    <property type="evidence" value="ECO:0007669"/>
    <property type="project" value="UniProtKB-KW"/>
</dbReference>
<comment type="caution">
    <text evidence="1">The sequence shown here is derived from an EMBL/GenBank/DDBJ whole genome shotgun (WGS) entry which is preliminary data.</text>
</comment>
<gene>
    <name evidence="1" type="ORF">FTO68_10075</name>
</gene>
<dbReference type="InterPro" id="IPR008914">
    <property type="entry name" value="PEBP"/>
</dbReference>
<reference evidence="1 2" key="1">
    <citation type="submission" date="2019-08" db="EMBL/GenBank/DDBJ databases">
        <authorList>
            <person name="Chen S.-C."/>
            <person name="Lai M.-C."/>
            <person name="You Y.-T."/>
        </authorList>
    </citation>
    <scope>NUCLEOTIDE SEQUENCE [LARGE SCALE GENOMIC DNA]</scope>
    <source>
        <strain evidence="1 2">P2F9704a</strain>
    </source>
</reference>
<keyword evidence="1" id="KW-0649">Protein kinase inhibitor</keyword>
<dbReference type="PANTHER" id="PTHR30289:SF1">
    <property type="entry name" value="PEBP (PHOSPHATIDYLETHANOLAMINE-BINDING PROTEIN) FAMILY PROTEIN"/>
    <property type="match status" value="1"/>
</dbReference>
<accession>A0ABD4TKP8</accession>
<dbReference type="RefSeq" id="WP_255333292.1">
    <property type="nucleotide sequence ID" value="NZ_VOTZ01000025.1"/>
</dbReference>
<protein>
    <submittedName>
        <fullName evidence="1">YbhB/YbcL family Raf kinase inhibitor-like protein</fullName>
    </submittedName>
</protein>
<dbReference type="Proteomes" id="UP001524383">
    <property type="component" value="Unassembled WGS sequence"/>
</dbReference>
<dbReference type="PANTHER" id="PTHR30289">
    <property type="entry name" value="UNCHARACTERIZED PROTEIN YBCL-RELATED"/>
    <property type="match status" value="1"/>
</dbReference>
<sequence length="152" mass="16404">MEKLTITLPTREFPGDYTCDGADRSPPLTISGLNDRVSALAVIMEDSSATGGGTFTHWIIWNIEPVRILPESLAKEPEITFPVSAVQGVNDFGKIGYSGPCPQPGPPHRYIFKVYALDSTIDLAPGATRKELADALSGHVIQFGNAEAIYSR</sequence>
<evidence type="ECO:0000313" key="1">
    <source>
        <dbReference type="EMBL" id="MCQ1539326.1"/>
    </source>
</evidence>
<organism evidence="1 2">
    <name type="scientific">Methanocalculus taiwanensis</name>
    <dbReference type="NCBI Taxonomy" id="106207"/>
    <lineage>
        <taxon>Archaea</taxon>
        <taxon>Methanobacteriati</taxon>
        <taxon>Methanobacteriota</taxon>
        <taxon>Stenosarchaea group</taxon>
        <taxon>Methanomicrobia</taxon>
        <taxon>Methanomicrobiales</taxon>
        <taxon>Methanocalculaceae</taxon>
        <taxon>Methanocalculus</taxon>
    </lineage>
</organism>
<name>A0ABD4TKP8_9EURY</name>
<dbReference type="InterPro" id="IPR036610">
    <property type="entry name" value="PEBP-like_sf"/>
</dbReference>
<dbReference type="InterPro" id="IPR005247">
    <property type="entry name" value="YbhB_YbcL/LppC-like"/>
</dbReference>
<dbReference type="Pfam" id="PF01161">
    <property type="entry name" value="PBP"/>
    <property type="match status" value="1"/>
</dbReference>
<keyword evidence="2" id="KW-1185">Reference proteome</keyword>
<dbReference type="CDD" id="cd00865">
    <property type="entry name" value="PEBP_bact_arch"/>
    <property type="match status" value="1"/>
</dbReference>
<proteinExistence type="predicted"/>
<dbReference type="Gene3D" id="3.90.280.10">
    <property type="entry name" value="PEBP-like"/>
    <property type="match status" value="1"/>
</dbReference>
<dbReference type="SUPFAM" id="SSF49777">
    <property type="entry name" value="PEBP-like"/>
    <property type="match status" value="1"/>
</dbReference>
<dbReference type="AlphaFoldDB" id="A0ABD4TKP8"/>